<evidence type="ECO:0000256" key="3">
    <source>
        <dbReference type="ARBA" id="ARBA00022448"/>
    </source>
</evidence>
<dbReference type="PROSITE" id="PS01156">
    <property type="entry name" value="TONB_DEPENDENT_REC_2"/>
    <property type="match status" value="1"/>
</dbReference>
<evidence type="ECO:0000256" key="2">
    <source>
        <dbReference type="ARBA" id="ARBA00009810"/>
    </source>
</evidence>
<dbReference type="Gene3D" id="2.170.130.10">
    <property type="entry name" value="TonB-dependent receptor, plug domain"/>
    <property type="match status" value="1"/>
</dbReference>
<dbReference type="InterPro" id="IPR037066">
    <property type="entry name" value="Plug_dom_sf"/>
</dbReference>
<dbReference type="Gene3D" id="2.40.170.20">
    <property type="entry name" value="TonB-dependent receptor, beta-barrel domain"/>
    <property type="match status" value="1"/>
</dbReference>
<dbReference type="EMBL" id="JARJLM010000702">
    <property type="protein sequence ID" value="MDF3839744.1"/>
    <property type="molecule type" value="Genomic_DNA"/>
</dbReference>
<dbReference type="PROSITE" id="PS52016">
    <property type="entry name" value="TONB_DEPENDENT_REC_3"/>
    <property type="match status" value="1"/>
</dbReference>
<comment type="similarity">
    <text evidence="2 14 16">Belongs to the TonB-dependent receptor family.</text>
</comment>
<comment type="subcellular location">
    <subcellularLocation>
        <location evidence="1 14">Cell outer membrane</location>
        <topology evidence="1 14">Multi-pass membrane protein</topology>
    </subcellularLocation>
</comment>
<name>A0ABT6B4D6_9BURK</name>
<feature type="domain" description="TonB-dependent receptor-like beta-barrel" evidence="18">
    <location>
        <begin position="223"/>
        <end position="657"/>
    </location>
</feature>
<evidence type="ECO:0000256" key="6">
    <source>
        <dbReference type="ARBA" id="ARBA00022692"/>
    </source>
</evidence>
<dbReference type="Pfam" id="PF07715">
    <property type="entry name" value="Plug"/>
    <property type="match status" value="1"/>
</dbReference>
<evidence type="ECO:0000256" key="5">
    <source>
        <dbReference type="ARBA" id="ARBA00022496"/>
    </source>
</evidence>
<feature type="region of interest" description="Disordered" evidence="17">
    <location>
        <begin position="27"/>
        <end position="49"/>
    </location>
</feature>
<dbReference type="SUPFAM" id="SSF56935">
    <property type="entry name" value="Porins"/>
    <property type="match status" value="1"/>
</dbReference>
<organism evidence="20 21">
    <name type="scientific">Cupriavidus basilensis</name>
    <dbReference type="NCBI Taxonomy" id="68895"/>
    <lineage>
        <taxon>Bacteria</taxon>
        <taxon>Pseudomonadati</taxon>
        <taxon>Pseudomonadota</taxon>
        <taxon>Betaproteobacteria</taxon>
        <taxon>Burkholderiales</taxon>
        <taxon>Burkholderiaceae</taxon>
        <taxon>Cupriavidus</taxon>
    </lineage>
</organism>
<keyword evidence="21" id="KW-1185">Reference proteome</keyword>
<keyword evidence="10 16" id="KW-0798">TonB box</keyword>
<sequence>MLCSAIGFAGMCLPVWDAIADDREKKAPVAQNAADPAGDGGGAAEAGSLPMTKTVVSSEDIEDKQDGYAEAVKNVAGVTSNNARGTANDSIKIRGIQLNLFNSYRLNGGLPTAGVISSPTENKERVEVLKGANALMFGIASPGGIVNLVTKRAGDKDVATATTSGNSFGQYGAAVDLGRRFGEDKQVGLRANASATHYENGVGGASGNGKFVSLAADWQVYRDLSLKFDYEHYTRDVAEQALINVLKPVNGVIQVPRVPDPTRLLSGTWALYSPRTDNYQLRADYKLAKNWNLMAEAGQSRSYRSRFTTRIGNYNLDTGLGTATTNIVRDQRYVNKFYRTEIDGRFSTGIFKHDVTVGISSSERDANQPSTVSVVTGQQSIYNPTPLPAPRIPTAPLTYTPQRSSDIGVYVYDAVQLHRQWKLLVGLRETFYEATNTNANGSKTTSRSRTRSPAVGLLYDVLPHTTLYASYMKGLEETGSAPIGAVNQYQILPPASATQVEIGLRTSVNGVHGNVALFDISRANAVVDPVSNIFRLDGTNKFQGAEATVSVDINRQWTVNAAGQYLRAEQNPHFNQTLRGLVPENTPKLTGNLTVVHKSPWLQGLTVNAGVAYVGPRFVNALNQAQIPGVALYSAGLGYATRIAGRKAAFQLSVDNLSNKRYWNSVSSGTYGAGMERSLRFNAKVDF</sequence>
<evidence type="ECO:0000256" key="11">
    <source>
        <dbReference type="ARBA" id="ARBA00023136"/>
    </source>
</evidence>
<keyword evidence="12 20" id="KW-0675">Receptor</keyword>
<dbReference type="CDD" id="cd01347">
    <property type="entry name" value="ligand_gated_channel"/>
    <property type="match status" value="1"/>
</dbReference>
<keyword evidence="4 14" id="KW-1134">Transmembrane beta strand</keyword>
<dbReference type="InterPro" id="IPR039426">
    <property type="entry name" value="TonB-dep_rcpt-like"/>
</dbReference>
<keyword evidence="11 14" id="KW-0472">Membrane</keyword>
<evidence type="ECO:0000256" key="13">
    <source>
        <dbReference type="ARBA" id="ARBA00023237"/>
    </source>
</evidence>
<evidence type="ECO:0000256" key="8">
    <source>
        <dbReference type="ARBA" id="ARBA00023004"/>
    </source>
</evidence>
<evidence type="ECO:0000313" key="21">
    <source>
        <dbReference type="Proteomes" id="UP001216674"/>
    </source>
</evidence>
<feature type="short sequence motif" description="TonB C-terminal box" evidence="15">
    <location>
        <begin position="670"/>
        <end position="687"/>
    </location>
</feature>
<dbReference type="InterPro" id="IPR010917">
    <property type="entry name" value="TonB_rcpt_CS"/>
</dbReference>
<evidence type="ECO:0000256" key="1">
    <source>
        <dbReference type="ARBA" id="ARBA00004571"/>
    </source>
</evidence>
<evidence type="ECO:0000256" key="4">
    <source>
        <dbReference type="ARBA" id="ARBA00022452"/>
    </source>
</evidence>
<comment type="caution">
    <text evidence="20">The sequence shown here is derived from an EMBL/GenBank/DDBJ whole genome shotgun (WGS) entry which is preliminary data.</text>
</comment>
<evidence type="ECO:0000256" key="16">
    <source>
        <dbReference type="RuleBase" id="RU003357"/>
    </source>
</evidence>
<dbReference type="NCBIfam" id="TIGR01783">
    <property type="entry name" value="TonB-siderophor"/>
    <property type="match status" value="1"/>
</dbReference>
<evidence type="ECO:0000256" key="12">
    <source>
        <dbReference type="ARBA" id="ARBA00023170"/>
    </source>
</evidence>
<protein>
    <submittedName>
        <fullName evidence="20">TonB-dependent siderophore receptor</fullName>
    </submittedName>
</protein>
<reference evidence="20 21" key="1">
    <citation type="submission" date="2023-03" db="EMBL/GenBank/DDBJ databases">
        <title>Draft assemblies of triclosan tolerant bacteria isolated from returned activated sludge.</title>
        <authorList>
            <person name="Van Hamelsveld S."/>
        </authorList>
    </citation>
    <scope>NUCLEOTIDE SEQUENCE [LARGE SCALE GENOMIC DNA]</scope>
    <source>
        <strain evidence="20 21">GW210010_S58</strain>
    </source>
</reference>
<dbReference type="RefSeq" id="WP_276269364.1">
    <property type="nucleotide sequence ID" value="NZ_JARJLM010000702.1"/>
</dbReference>
<keyword evidence="13 14" id="KW-0998">Cell outer membrane</keyword>
<evidence type="ECO:0000256" key="10">
    <source>
        <dbReference type="ARBA" id="ARBA00023077"/>
    </source>
</evidence>
<dbReference type="PANTHER" id="PTHR32552:SF82">
    <property type="entry name" value="FCUA PROTEIN"/>
    <property type="match status" value="1"/>
</dbReference>
<dbReference type="InterPro" id="IPR010105">
    <property type="entry name" value="TonB_sidphr_rcpt"/>
</dbReference>
<accession>A0ABT6B4D6</accession>
<evidence type="ECO:0000313" key="20">
    <source>
        <dbReference type="EMBL" id="MDF3839744.1"/>
    </source>
</evidence>
<keyword evidence="5" id="KW-0410">Iron transport</keyword>
<dbReference type="InterPro" id="IPR012910">
    <property type="entry name" value="Plug_dom"/>
</dbReference>
<keyword evidence="3 14" id="KW-0813">Transport</keyword>
<proteinExistence type="inferred from homology"/>
<evidence type="ECO:0000256" key="14">
    <source>
        <dbReference type="PROSITE-ProRule" id="PRU01360"/>
    </source>
</evidence>
<evidence type="ECO:0000256" key="7">
    <source>
        <dbReference type="ARBA" id="ARBA00022729"/>
    </source>
</evidence>
<dbReference type="InterPro" id="IPR000531">
    <property type="entry name" value="Beta-barrel_TonB"/>
</dbReference>
<dbReference type="Pfam" id="PF00593">
    <property type="entry name" value="TonB_dep_Rec_b-barrel"/>
    <property type="match status" value="1"/>
</dbReference>
<keyword evidence="6 14" id="KW-0812">Transmembrane</keyword>
<keyword evidence="9" id="KW-0406">Ion transport</keyword>
<dbReference type="InterPro" id="IPR036942">
    <property type="entry name" value="Beta-barrel_TonB_sf"/>
</dbReference>
<evidence type="ECO:0000259" key="19">
    <source>
        <dbReference type="Pfam" id="PF07715"/>
    </source>
</evidence>
<evidence type="ECO:0000256" key="15">
    <source>
        <dbReference type="PROSITE-ProRule" id="PRU10144"/>
    </source>
</evidence>
<keyword evidence="8" id="KW-0408">Iron</keyword>
<keyword evidence="7" id="KW-0732">Signal</keyword>
<evidence type="ECO:0000256" key="9">
    <source>
        <dbReference type="ARBA" id="ARBA00023065"/>
    </source>
</evidence>
<dbReference type="Proteomes" id="UP001216674">
    <property type="component" value="Unassembled WGS sequence"/>
</dbReference>
<dbReference type="PANTHER" id="PTHR32552">
    <property type="entry name" value="FERRICHROME IRON RECEPTOR-RELATED"/>
    <property type="match status" value="1"/>
</dbReference>
<feature type="domain" description="TonB-dependent receptor plug" evidence="19">
    <location>
        <begin position="48"/>
        <end position="145"/>
    </location>
</feature>
<evidence type="ECO:0000256" key="17">
    <source>
        <dbReference type="SAM" id="MobiDB-lite"/>
    </source>
</evidence>
<evidence type="ECO:0000259" key="18">
    <source>
        <dbReference type="Pfam" id="PF00593"/>
    </source>
</evidence>
<gene>
    <name evidence="20" type="ORF">P3W85_43435</name>
</gene>